<evidence type="ECO:0000259" key="5">
    <source>
        <dbReference type="Pfam" id="PF00296"/>
    </source>
</evidence>
<keyword evidence="3" id="KW-0560">Oxidoreductase</keyword>
<dbReference type="GO" id="GO:0016705">
    <property type="term" value="F:oxidoreductase activity, acting on paired donors, with incorporation or reduction of molecular oxygen"/>
    <property type="evidence" value="ECO:0007669"/>
    <property type="project" value="InterPro"/>
</dbReference>
<proteinExistence type="predicted"/>
<gene>
    <name evidence="6" type="ORF">HOP40_26485</name>
</gene>
<dbReference type="SUPFAM" id="SSF51679">
    <property type="entry name" value="Bacterial luciferase-like"/>
    <property type="match status" value="1"/>
</dbReference>
<evidence type="ECO:0000313" key="7">
    <source>
        <dbReference type="Proteomes" id="UP000505377"/>
    </source>
</evidence>
<dbReference type="CDD" id="cd01094">
    <property type="entry name" value="Alkanesulfonate_monoxygenase"/>
    <property type="match status" value="1"/>
</dbReference>
<dbReference type="AlphaFoldDB" id="A0A6M6JV78"/>
<keyword evidence="4" id="KW-0503">Monooxygenase</keyword>
<dbReference type="Gene3D" id="3.20.20.30">
    <property type="entry name" value="Luciferase-like domain"/>
    <property type="match status" value="1"/>
</dbReference>
<keyword evidence="1" id="KW-0285">Flavoprotein</keyword>
<evidence type="ECO:0000256" key="4">
    <source>
        <dbReference type="ARBA" id="ARBA00023033"/>
    </source>
</evidence>
<evidence type="ECO:0000256" key="1">
    <source>
        <dbReference type="ARBA" id="ARBA00022630"/>
    </source>
</evidence>
<dbReference type="GO" id="GO:0004497">
    <property type="term" value="F:monooxygenase activity"/>
    <property type="evidence" value="ECO:0007669"/>
    <property type="project" value="UniProtKB-KW"/>
</dbReference>
<sequence>MKIGVFSPNCSGGMSMTEAPRSLEITWEHQIEIAQKLDRWGFDVIVPIARWKGFGGSTNFNGTSFETLTWAAGIAQATENISVVATTHVSTIDPVVAAKMAATVDHISGGRFGLNVVMGWFTPEMAMMQCDLLEHDERYTYGAEWLEFVQRLWSSDEPFDVDGKFFHAEGCESLPSPVQSRPTIINAGNSRSGMDYAAKYADINFFVTPDLEQMAGYTEAVKKKAREEYDRNISTMTSSIVICRDTEAEAKRVYDEILEKGDWPGAENLMSIMGMQVQSSFSEQIARFKERFIVGWGTMPLVGTPEQVVEALQQVSDTGMEGILFGFLNYSEEIDYMGEKILPLMREAGLRK</sequence>
<dbReference type="PANTHER" id="PTHR42847">
    <property type="entry name" value="ALKANESULFONATE MONOOXYGENASE"/>
    <property type="match status" value="1"/>
</dbReference>
<evidence type="ECO:0000256" key="3">
    <source>
        <dbReference type="ARBA" id="ARBA00023002"/>
    </source>
</evidence>
<evidence type="ECO:0000313" key="6">
    <source>
        <dbReference type="EMBL" id="QJY50937.1"/>
    </source>
</evidence>
<protein>
    <submittedName>
        <fullName evidence="6">LLM class flavin-dependent oxidoreductase</fullName>
    </submittedName>
</protein>
<dbReference type="Pfam" id="PF00296">
    <property type="entry name" value="Bac_luciferase"/>
    <property type="match status" value="1"/>
</dbReference>
<evidence type="ECO:0000256" key="2">
    <source>
        <dbReference type="ARBA" id="ARBA00022643"/>
    </source>
</evidence>
<dbReference type="KEGG" id="pbro:HOP40_26485"/>
<organism evidence="6 7">
    <name type="scientific">Pseudonocardia broussonetiae</name>
    <dbReference type="NCBI Taxonomy" id="2736640"/>
    <lineage>
        <taxon>Bacteria</taxon>
        <taxon>Bacillati</taxon>
        <taxon>Actinomycetota</taxon>
        <taxon>Actinomycetes</taxon>
        <taxon>Pseudonocardiales</taxon>
        <taxon>Pseudonocardiaceae</taxon>
        <taxon>Pseudonocardia</taxon>
    </lineage>
</organism>
<name>A0A6M6JV78_9PSEU</name>
<dbReference type="PANTHER" id="PTHR42847:SF4">
    <property type="entry name" value="ALKANESULFONATE MONOOXYGENASE-RELATED"/>
    <property type="match status" value="1"/>
</dbReference>
<feature type="domain" description="Luciferase-like" evidence="5">
    <location>
        <begin position="1"/>
        <end position="321"/>
    </location>
</feature>
<dbReference type="EMBL" id="CP053564">
    <property type="protein sequence ID" value="QJY50937.1"/>
    <property type="molecule type" value="Genomic_DNA"/>
</dbReference>
<dbReference type="InterPro" id="IPR050172">
    <property type="entry name" value="SsuD_RutA_monooxygenase"/>
</dbReference>
<accession>A0A6M6JV78</accession>
<dbReference type="Proteomes" id="UP000505377">
    <property type="component" value="Chromosome"/>
</dbReference>
<keyword evidence="7" id="KW-1185">Reference proteome</keyword>
<dbReference type="InterPro" id="IPR036661">
    <property type="entry name" value="Luciferase-like_sf"/>
</dbReference>
<reference evidence="6 7" key="1">
    <citation type="submission" date="2020-05" db="EMBL/GenBank/DDBJ databases">
        <authorList>
            <person name="Mo P."/>
        </authorList>
    </citation>
    <scope>NUCLEOTIDE SEQUENCE [LARGE SCALE GENOMIC DNA]</scope>
    <source>
        <strain evidence="6 7">Gen01</strain>
    </source>
</reference>
<keyword evidence="2" id="KW-0288">FMN</keyword>
<dbReference type="InterPro" id="IPR011251">
    <property type="entry name" value="Luciferase-like_dom"/>
</dbReference>